<dbReference type="STRING" id="1123269.NX02_03815"/>
<dbReference type="HOGENOM" id="CLU_194637_0_0_5"/>
<reference evidence="3 4" key="1">
    <citation type="submission" date="2013-07" db="EMBL/GenBank/DDBJ databases">
        <title>Completed genome of Sphingomonas sanxanigenens NX02.</title>
        <authorList>
            <person name="Ma T."/>
            <person name="Huang H."/>
            <person name="Wu M."/>
            <person name="Li X."/>
            <person name="Li G."/>
        </authorList>
    </citation>
    <scope>NUCLEOTIDE SEQUENCE [LARGE SCALE GENOMIC DNA]</scope>
    <source>
        <strain evidence="3 4">NX02</strain>
    </source>
</reference>
<dbReference type="EMBL" id="CP006644">
    <property type="protein sequence ID" value="AHE52517.1"/>
    <property type="molecule type" value="Genomic_DNA"/>
</dbReference>
<feature type="region of interest" description="Disordered" evidence="1">
    <location>
        <begin position="56"/>
        <end position="81"/>
    </location>
</feature>
<gene>
    <name evidence="3" type="ORF">NX02_03815</name>
</gene>
<protein>
    <submittedName>
        <fullName evidence="3">Uncharacterized protein</fullName>
    </submittedName>
</protein>
<name>W0A7S8_9SPHN</name>
<dbReference type="RefSeq" id="WP_025290822.1">
    <property type="nucleotide sequence ID" value="NZ_CP006644.1"/>
</dbReference>
<sequence length="81" mass="8223">MAHTEERRVEPGTTTIIERRSGGGAAALIAALLVVIAAVAVYFLVVQDKRESDAVTGAAEAVQSTAEKAGGAIDGATGEKK</sequence>
<evidence type="ECO:0000313" key="3">
    <source>
        <dbReference type="EMBL" id="AHE52517.1"/>
    </source>
</evidence>
<organism evidence="3 4">
    <name type="scientific">Sphingomonas sanxanigenens DSM 19645 = NX02</name>
    <dbReference type="NCBI Taxonomy" id="1123269"/>
    <lineage>
        <taxon>Bacteria</taxon>
        <taxon>Pseudomonadati</taxon>
        <taxon>Pseudomonadota</taxon>
        <taxon>Alphaproteobacteria</taxon>
        <taxon>Sphingomonadales</taxon>
        <taxon>Sphingomonadaceae</taxon>
        <taxon>Sphingomonas</taxon>
    </lineage>
</organism>
<accession>W0A7S8</accession>
<keyword evidence="2" id="KW-0812">Transmembrane</keyword>
<keyword evidence="4" id="KW-1185">Reference proteome</keyword>
<evidence type="ECO:0000256" key="1">
    <source>
        <dbReference type="SAM" id="MobiDB-lite"/>
    </source>
</evidence>
<evidence type="ECO:0000313" key="4">
    <source>
        <dbReference type="Proteomes" id="UP000018851"/>
    </source>
</evidence>
<keyword evidence="2" id="KW-0472">Membrane</keyword>
<evidence type="ECO:0000256" key="2">
    <source>
        <dbReference type="SAM" id="Phobius"/>
    </source>
</evidence>
<keyword evidence="2" id="KW-1133">Transmembrane helix</keyword>
<feature type="transmembrane region" description="Helical" evidence="2">
    <location>
        <begin position="25"/>
        <end position="45"/>
    </location>
</feature>
<dbReference type="OrthoDB" id="7576454at2"/>
<dbReference type="KEGG" id="ssan:NX02_03815"/>
<dbReference type="Proteomes" id="UP000018851">
    <property type="component" value="Chromosome"/>
</dbReference>
<proteinExistence type="predicted"/>
<dbReference type="AlphaFoldDB" id="W0A7S8"/>
<dbReference type="PATRIC" id="fig|1123269.5.peg.748"/>